<organism evidence="2 3">
    <name type="scientific">Glycine soja</name>
    <name type="common">Wild soybean</name>
    <dbReference type="NCBI Taxonomy" id="3848"/>
    <lineage>
        <taxon>Eukaryota</taxon>
        <taxon>Viridiplantae</taxon>
        <taxon>Streptophyta</taxon>
        <taxon>Embryophyta</taxon>
        <taxon>Tracheophyta</taxon>
        <taxon>Spermatophyta</taxon>
        <taxon>Magnoliopsida</taxon>
        <taxon>eudicotyledons</taxon>
        <taxon>Gunneridae</taxon>
        <taxon>Pentapetalae</taxon>
        <taxon>rosids</taxon>
        <taxon>fabids</taxon>
        <taxon>Fabales</taxon>
        <taxon>Fabaceae</taxon>
        <taxon>Papilionoideae</taxon>
        <taxon>50 kb inversion clade</taxon>
        <taxon>NPAAA clade</taxon>
        <taxon>indigoferoid/millettioid clade</taxon>
        <taxon>Phaseoleae</taxon>
        <taxon>Glycine</taxon>
        <taxon>Glycine subgen. Soja</taxon>
    </lineage>
</organism>
<keyword evidence="3" id="KW-1185">Reference proteome</keyword>
<feature type="region of interest" description="Disordered" evidence="1">
    <location>
        <begin position="78"/>
        <end position="102"/>
    </location>
</feature>
<gene>
    <name evidence="2" type="ORF">D0Y65_038853</name>
</gene>
<dbReference type="AlphaFoldDB" id="A0A445H6E2"/>
<proteinExistence type="predicted"/>
<accession>A0A445H6E2</accession>
<evidence type="ECO:0000313" key="3">
    <source>
        <dbReference type="Proteomes" id="UP000289340"/>
    </source>
</evidence>
<dbReference type="Proteomes" id="UP000289340">
    <property type="component" value="Chromosome 14"/>
</dbReference>
<comment type="caution">
    <text evidence="2">The sequence shown here is derived from an EMBL/GenBank/DDBJ whole genome shotgun (WGS) entry which is preliminary data.</text>
</comment>
<feature type="compositionally biased region" description="Low complexity" evidence="1">
    <location>
        <begin position="80"/>
        <end position="96"/>
    </location>
</feature>
<sequence>MIFVTPTLWVSQHHSNQSIKSDKISQTHSSIPQKRGGDIIGGCSGASVLRDDRANEGGGSDAQTWIFQGSASRSLFFGNSTPSSSSSLPMTASTRSLTWRPK</sequence>
<feature type="region of interest" description="Disordered" evidence="1">
    <location>
        <begin position="15"/>
        <end position="38"/>
    </location>
</feature>
<name>A0A445H6E2_GLYSO</name>
<protein>
    <submittedName>
        <fullName evidence="2">Uncharacterized protein</fullName>
    </submittedName>
</protein>
<reference evidence="2 3" key="1">
    <citation type="submission" date="2018-09" db="EMBL/GenBank/DDBJ databases">
        <title>A high-quality reference genome of wild soybean provides a powerful tool to mine soybean genomes.</title>
        <authorList>
            <person name="Xie M."/>
            <person name="Chung C.Y.L."/>
            <person name="Li M.-W."/>
            <person name="Wong F.-L."/>
            <person name="Chan T.-F."/>
            <person name="Lam H.-M."/>
        </authorList>
    </citation>
    <scope>NUCLEOTIDE SEQUENCE [LARGE SCALE GENOMIC DNA]</scope>
    <source>
        <strain evidence="3">cv. W05</strain>
        <tissue evidence="2">Hypocotyl of etiolated seedlings</tissue>
    </source>
</reference>
<evidence type="ECO:0000256" key="1">
    <source>
        <dbReference type="SAM" id="MobiDB-lite"/>
    </source>
</evidence>
<dbReference type="EMBL" id="QZWG01000014">
    <property type="protein sequence ID" value="RZB69250.1"/>
    <property type="molecule type" value="Genomic_DNA"/>
</dbReference>
<evidence type="ECO:0000313" key="2">
    <source>
        <dbReference type="EMBL" id="RZB69250.1"/>
    </source>
</evidence>